<name>A0A7C9TIS4_9BURK</name>
<dbReference type="Proteomes" id="UP000484255">
    <property type="component" value="Unassembled WGS sequence"/>
</dbReference>
<comment type="caution">
    <text evidence="5">The sequence shown here is derived from an EMBL/GenBank/DDBJ whole genome shotgun (WGS) entry which is preliminary data.</text>
</comment>
<gene>
    <name evidence="5" type="ORF">G3A44_05340</name>
</gene>
<dbReference type="EMBL" id="JAAGOH010000004">
    <property type="protein sequence ID" value="NDY90622.1"/>
    <property type="molecule type" value="Genomic_DNA"/>
</dbReference>
<dbReference type="InterPro" id="IPR008258">
    <property type="entry name" value="Transglycosylase_SLT_dom_1"/>
</dbReference>
<feature type="compositionally biased region" description="Polar residues" evidence="2">
    <location>
        <begin position="498"/>
        <end position="509"/>
    </location>
</feature>
<dbReference type="PROSITE" id="PS00922">
    <property type="entry name" value="TRANSGLYCOSYLASE"/>
    <property type="match status" value="1"/>
</dbReference>
<dbReference type="AlphaFoldDB" id="A0A7C9TIS4"/>
<sequence>MRAALARGWRPVCGLALTWVLVGCAQLPAPGEASSWAGTLGPQAGPDVSAPAAPPVELPAHQEFRTDLDTSPAPALEGVSLATGAPEPKDLWQRIRLGLTMADLDDEVVRQKEQFYARRPEYLTRMAERGRRYLFHVVEELERRGMPAELALLPFVESAFNPQAQSSAKAMGMWQFIPATGKDFDLKQNIFRDDRRDVLASTRAALDFLQRLHDQFGDWHLALAAYNWGPGNVRKALARNEKEGLGLSYPELRMPAETRQYVPKLQALKNILLEPGRFGVALPDLPNHPYFDTVPVDRDMDVTVATRLARISHDEFLRLNPQLNKPVILAAGTEQLLLPFDNAEIFRQSLMRHEGPLASWTAWVVPKTMRPAEAAKQLGMPESQLREVNRLPAKMLVKAGSTLLVPRAAHSDRDVPEHLADNAALLLEPERVAATGRQVRVGKGGESVAALARRHGLKPEQLARWNKTSVNGRFAGGTVVRLSPAPAGGTQLAKAGTGKTSASGSNRKGSSAKAGTKLAAKNSNRPARQASERVAQR</sequence>
<reference evidence="5 6" key="1">
    <citation type="submission" date="2020-02" db="EMBL/GenBank/DDBJ databases">
        <title>Ideonella bacterium strain TBM-1.</title>
        <authorList>
            <person name="Chen W.-M."/>
        </authorList>
    </citation>
    <scope>NUCLEOTIDE SEQUENCE [LARGE SCALE GENOMIC DNA]</scope>
    <source>
        <strain evidence="5 6">TBM-1</strain>
    </source>
</reference>
<keyword evidence="6" id="KW-1185">Reference proteome</keyword>
<protein>
    <submittedName>
        <fullName evidence="5">Transglycosylase SLT domain-containing protein</fullName>
    </submittedName>
</protein>
<dbReference type="PANTHER" id="PTHR37423:SF2">
    <property type="entry name" value="MEMBRANE-BOUND LYTIC MUREIN TRANSGLYCOSYLASE C"/>
    <property type="match status" value="1"/>
</dbReference>
<comment type="similarity">
    <text evidence="1">Belongs to the transglycosylase Slt family.</text>
</comment>
<feature type="domain" description="Transglycosylase SLT" evidence="3">
    <location>
        <begin position="142"/>
        <end position="242"/>
    </location>
</feature>
<evidence type="ECO:0000259" key="4">
    <source>
        <dbReference type="Pfam" id="PF01476"/>
    </source>
</evidence>
<proteinExistence type="inferred from homology"/>
<dbReference type="SUPFAM" id="SSF53955">
    <property type="entry name" value="Lysozyme-like"/>
    <property type="match status" value="1"/>
</dbReference>
<feature type="domain" description="LysM" evidence="4">
    <location>
        <begin position="445"/>
        <end position="468"/>
    </location>
</feature>
<evidence type="ECO:0000256" key="1">
    <source>
        <dbReference type="ARBA" id="ARBA00007734"/>
    </source>
</evidence>
<dbReference type="Pfam" id="PF01476">
    <property type="entry name" value="LysM"/>
    <property type="match status" value="2"/>
</dbReference>
<evidence type="ECO:0000256" key="2">
    <source>
        <dbReference type="SAM" id="MobiDB-lite"/>
    </source>
</evidence>
<dbReference type="PROSITE" id="PS51257">
    <property type="entry name" value="PROKAR_LIPOPROTEIN"/>
    <property type="match status" value="1"/>
</dbReference>
<organism evidence="5 6">
    <name type="scientific">Ideonella livida</name>
    <dbReference type="NCBI Taxonomy" id="2707176"/>
    <lineage>
        <taxon>Bacteria</taxon>
        <taxon>Pseudomonadati</taxon>
        <taxon>Pseudomonadota</taxon>
        <taxon>Betaproteobacteria</taxon>
        <taxon>Burkholderiales</taxon>
        <taxon>Sphaerotilaceae</taxon>
        <taxon>Ideonella</taxon>
    </lineage>
</organism>
<dbReference type="InterPro" id="IPR023346">
    <property type="entry name" value="Lysozyme-like_dom_sf"/>
</dbReference>
<dbReference type="Pfam" id="PF01464">
    <property type="entry name" value="SLT"/>
    <property type="match status" value="1"/>
</dbReference>
<dbReference type="PANTHER" id="PTHR37423">
    <property type="entry name" value="SOLUBLE LYTIC MUREIN TRANSGLYCOSYLASE-RELATED"/>
    <property type="match status" value="1"/>
</dbReference>
<dbReference type="InterPro" id="IPR018392">
    <property type="entry name" value="LysM"/>
</dbReference>
<feature type="domain" description="LysM" evidence="4">
    <location>
        <begin position="375"/>
        <end position="406"/>
    </location>
</feature>
<evidence type="ECO:0000259" key="3">
    <source>
        <dbReference type="Pfam" id="PF01464"/>
    </source>
</evidence>
<dbReference type="GO" id="GO:0008933">
    <property type="term" value="F:peptidoglycan lytic transglycosylase activity"/>
    <property type="evidence" value="ECO:0007669"/>
    <property type="project" value="InterPro"/>
</dbReference>
<dbReference type="GO" id="GO:0000270">
    <property type="term" value="P:peptidoglycan metabolic process"/>
    <property type="evidence" value="ECO:0007669"/>
    <property type="project" value="InterPro"/>
</dbReference>
<dbReference type="Gene3D" id="1.10.530.10">
    <property type="match status" value="1"/>
</dbReference>
<dbReference type="CDD" id="cd16894">
    <property type="entry name" value="MltD-like"/>
    <property type="match status" value="1"/>
</dbReference>
<dbReference type="GO" id="GO:0016020">
    <property type="term" value="C:membrane"/>
    <property type="evidence" value="ECO:0007669"/>
    <property type="project" value="InterPro"/>
</dbReference>
<feature type="region of interest" description="Disordered" evidence="2">
    <location>
        <begin position="481"/>
        <end position="537"/>
    </location>
</feature>
<evidence type="ECO:0000313" key="5">
    <source>
        <dbReference type="EMBL" id="NDY90622.1"/>
    </source>
</evidence>
<accession>A0A7C9TIS4</accession>
<dbReference type="InterPro" id="IPR000189">
    <property type="entry name" value="Transglyc_AS"/>
</dbReference>
<evidence type="ECO:0000313" key="6">
    <source>
        <dbReference type="Proteomes" id="UP000484255"/>
    </source>
</evidence>